<dbReference type="Gene3D" id="1.10.287.1260">
    <property type="match status" value="1"/>
</dbReference>
<proteinExistence type="inferred from homology"/>
<evidence type="ECO:0000256" key="1">
    <source>
        <dbReference type="ARBA" id="ARBA00004651"/>
    </source>
</evidence>
<evidence type="ECO:0000256" key="5">
    <source>
        <dbReference type="ARBA" id="ARBA00022989"/>
    </source>
</evidence>
<evidence type="ECO:0000313" key="11">
    <source>
        <dbReference type="Proteomes" id="UP000663499"/>
    </source>
</evidence>
<dbReference type="PROSITE" id="PS01246">
    <property type="entry name" value="UPF0003"/>
    <property type="match status" value="1"/>
</dbReference>
<evidence type="ECO:0000259" key="9">
    <source>
        <dbReference type="Pfam" id="PF21082"/>
    </source>
</evidence>
<evidence type="ECO:0000256" key="6">
    <source>
        <dbReference type="ARBA" id="ARBA00023136"/>
    </source>
</evidence>
<dbReference type="InterPro" id="IPR049278">
    <property type="entry name" value="MS_channel_C"/>
</dbReference>
<feature type="domain" description="Mechanosensitive ion channel MscS C-terminal" evidence="9">
    <location>
        <begin position="172"/>
        <end position="254"/>
    </location>
</feature>
<dbReference type="Gene3D" id="2.30.30.60">
    <property type="match status" value="1"/>
</dbReference>
<keyword evidence="4 7" id="KW-0812">Transmembrane</keyword>
<dbReference type="InterPro" id="IPR011066">
    <property type="entry name" value="MscS_channel_C_sf"/>
</dbReference>
<sequence>MDWNFIWEQVTAFSGKLPLALVVLVAGWILIKFLMRFLKKAFEAKNVDVSLRPFLLSLIKVTLLVMLGISIASMLGAQMTSFIAILGSAGLAVGLALQGSLSNFAGGVLILLLKPYKVGDYIDAAGYSGTVEEIQMFYTILITPDNKKIIVPNSNMSNSGTVNYSAKPTRRVDLVFGVGYDDDISKVKSLLQEIADKDPLVLDEPEPMIVLGQHDASSVNFYYRVWCNAADYWTIYFDTMEKVKLAFDEHDIGIPYPQMDVHLDGIPEFWSEKK</sequence>
<dbReference type="Proteomes" id="UP000663499">
    <property type="component" value="Chromosome"/>
</dbReference>
<feature type="domain" description="Mechanosensitive ion channel MscS" evidence="8">
    <location>
        <begin position="100"/>
        <end position="165"/>
    </location>
</feature>
<dbReference type="InterPro" id="IPR006685">
    <property type="entry name" value="MscS_channel_2nd"/>
</dbReference>
<dbReference type="RefSeq" id="WP_207300706.1">
    <property type="nucleotide sequence ID" value="NZ_CP071444.1"/>
</dbReference>
<dbReference type="SUPFAM" id="SSF50182">
    <property type="entry name" value="Sm-like ribonucleoproteins"/>
    <property type="match status" value="1"/>
</dbReference>
<evidence type="ECO:0000256" key="2">
    <source>
        <dbReference type="ARBA" id="ARBA00008017"/>
    </source>
</evidence>
<organism evidence="10 11">
    <name type="scientific">Alkalibacter rhizosphaerae</name>
    <dbReference type="NCBI Taxonomy" id="2815577"/>
    <lineage>
        <taxon>Bacteria</taxon>
        <taxon>Bacillati</taxon>
        <taxon>Bacillota</taxon>
        <taxon>Clostridia</taxon>
        <taxon>Eubacteriales</taxon>
        <taxon>Eubacteriaceae</taxon>
        <taxon>Alkalibacter</taxon>
    </lineage>
</organism>
<evidence type="ECO:0000256" key="7">
    <source>
        <dbReference type="SAM" id="Phobius"/>
    </source>
</evidence>
<dbReference type="SUPFAM" id="SSF82861">
    <property type="entry name" value="Mechanosensitive channel protein MscS (YggB), transmembrane region"/>
    <property type="match status" value="1"/>
</dbReference>
<dbReference type="InterPro" id="IPR011014">
    <property type="entry name" value="MscS_channel_TM-2"/>
</dbReference>
<dbReference type="PANTHER" id="PTHR30221:SF1">
    <property type="entry name" value="SMALL-CONDUCTANCE MECHANOSENSITIVE CHANNEL"/>
    <property type="match status" value="1"/>
</dbReference>
<reference evidence="10" key="1">
    <citation type="submission" date="2021-03" db="EMBL/GenBank/DDBJ databases">
        <title>Alkalibacter marinus sp. nov., isolated from tidal flat sediment.</title>
        <authorList>
            <person name="Namirimu T."/>
            <person name="Yang J.-A."/>
            <person name="Yang S.-H."/>
            <person name="Kim Y.-J."/>
            <person name="Kwon K.K."/>
        </authorList>
    </citation>
    <scope>NUCLEOTIDE SEQUENCE</scope>
    <source>
        <strain evidence="10">ES005</strain>
    </source>
</reference>
<dbReference type="Pfam" id="PF05552">
    <property type="entry name" value="MS_channel_1st_1"/>
    <property type="match status" value="1"/>
</dbReference>
<gene>
    <name evidence="10" type="ORF">J0B03_04710</name>
</gene>
<dbReference type="EMBL" id="CP071444">
    <property type="protein sequence ID" value="QSX09371.1"/>
    <property type="molecule type" value="Genomic_DNA"/>
</dbReference>
<dbReference type="InterPro" id="IPR010920">
    <property type="entry name" value="LSM_dom_sf"/>
</dbReference>
<dbReference type="PANTHER" id="PTHR30221">
    <property type="entry name" value="SMALL-CONDUCTANCE MECHANOSENSITIVE CHANNEL"/>
    <property type="match status" value="1"/>
</dbReference>
<evidence type="ECO:0000259" key="8">
    <source>
        <dbReference type="Pfam" id="PF00924"/>
    </source>
</evidence>
<keyword evidence="3" id="KW-1003">Cell membrane</keyword>
<dbReference type="InterPro" id="IPR008910">
    <property type="entry name" value="MSC_TM_helix"/>
</dbReference>
<keyword evidence="6 7" id="KW-0472">Membrane</keyword>
<comment type="subcellular location">
    <subcellularLocation>
        <location evidence="1">Cell membrane</location>
        <topology evidence="1">Multi-pass membrane protein</topology>
    </subcellularLocation>
</comment>
<keyword evidence="5 7" id="KW-1133">Transmembrane helix</keyword>
<feature type="transmembrane region" description="Helical" evidence="7">
    <location>
        <begin position="82"/>
        <end position="113"/>
    </location>
</feature>
<dbReference type="GO" id="GO:0005886">
    <property type="term" value="C:plasma membrane"/>
    <property type="evidence" value="ECO:0007669"/>
    <property type="project" value="UniProtKB-SubCell"/>
</dbReference>
<dbReference type="InterPro" id="IPR023408">
    <property type="entry name" value="MscS_beta-dom_sf"/>
</dbReference>
<dbReference type="SUPFAM" id="SSF82689">
    <property type="entry name" value="Mechanosensitive channel protein MscS (YggB), C-terminal domain"/>
    <property type="match status" value="1"/>
</dbReference>
<dbReference type="AlphaFoldDB" id="A0A974XGJ2"/>
<accession>A0A974XGJ2</accession>
<name>A0A974XGJ2_9FIRM</name>
<dbReference type="Gene3D" id="3.30.70.100">
    <property type="match status" value="1"/>
</dbReference>
<evidence type="ECO:0000313" key="10">
    <source>
        <dbReference type="EMBL" id="QSX09371.1"/>
    </source>
</evidence>
<dbReference type="KEGG" id="alka:J0B03_04710"/>
<dbReference type="Pfam" id="PF00924">
    <property type="entry name" value="MS_channel_2nd"/>
    <property type="match status" value="1"/>
</dbReference>
<protein>
    <submittedName>
        <fullName evidence="10">Mechanosensitive ion channel</fullName>
    </submittedName>
</protein>
<feature type="transmembrane region" description="Helical" evidence="7">
    <location>
        <begin position="17"/>
        <end position="34"/>
    </location>
</feature>
<comment type="similarity">
    <text evidence="2">Belongs to the MscS (TC 1.A.23) family.</text>
</comment>
<dbReference type="InterPro" id="IPR006686">
    <property type="entry name" value="MscS_channel_CS"/>
</dbReference>
<dbReference type="Pfam" id="PF21082">
    <property type="entry name" value="MS_channel_3rd"/>
    <property type="match status" value="1"/>
</dbReference>
<evidence type="ECO:0000256" key="4">
    <source>
        <dbReference type="ARBA" id="ARBA00022692"/>
    </source>
</evidence>
<dbReference type="GO" id="GO:0008381">
    <property type="term" value="F:mechanosensitive monoatomic ion channel activity"/>
    <property type="evidence" value="ECO:0007669"/>
    <property type="project" value="InterPro"/>
</dbReference>
<feature type="transmembrane region" description="Helical" evidence="7">
    <location>
        <begin position="54"/>
        <end position="76"/>
    </location>
</feature>
<keyword evidence="11" id="KW-1185">Reference proteome</keyword>
<evidence type="ECO:0000256" key="3">
    <source>
        <dbReference type="ARBA" id="ARBA00022475"/>
    </source>
</evidence>
<dbReference type="InterPro" id="IPR045275">
    <property type="entry name" value="MscS_archaea/bacteria_type"/>
</dbReference>